<name>A0AC35TIF3_9BILA</name>
<sequence>MFNDIVADRKEWFYKVILIVSLALTVVSWTSILLTFPLITSNLFYYNKSFDNDFNYCEETVSEALIVAKEFSDSGNWTRKRRAYINEYPESNCVCDVTGSPGLPGIRGRDGVRGRDAPNGSPGFHAKLPCKYYIDEKKLCQEPCPVGDQGLIGREGPKGKKGRKGISGKNGKPGLVGAPGQNGLEGGVGIVGAPGDIGDQGVDAMDTPFIPGPNGDIGPQGVMGKIGYPGPPGNPGPRGFAGSKGQPGIAGKDGEVGTVGERGSIGETGSPGNKGICPTYCATDGGTFFVDPPEWFFNKDK</sequence>
<accession>A0AC35TIF3</accession>
<organism evidence="1 2">
    <name type="scientific">Rhabditophanes sp. KR3021</name>
    <dbReference type="NCBI Taxonomy" id="114890"/>
    <lineage>
        <taxon>Eukaryota</taxon>
        <taxon>Metazoa</taxon>
        <taxon>Ecdysozoa</taxon>
        <taxon>Nematoda</taxon>
        <taxon>Chromadorea</taxon>
        <taxon>Rhabditida</taxon>
        <taxon>Tylenchina</taxon>
        <taxon>Panagrolaimomorpha</taxon>
        <taxon>Strongyloidoidea</taxon>
        <taxon>Alloionematidae</taxon>
        <taxon>Rhabditophanes</taxon>
    </lineage>
</organism>
<dbReference type="WBParaSite" id="RSKR_0000096800.1">
    <property type="protein sequence ID" value="RSKR_0000096800.1"/>
    <property type="gene ID" value="RSKR_0000096800"/>
</dbReference>
<evidence type="ECO:0000313" key="1">
    <source>
        <dbReference type="Proteomes" id="UP000095286"/>
    </source>
</evidence>
<protein>
    <submittedName>
        <fullName evidence="2">Col_cuticle_N domain-containing protein</fullName>
    </submittedName>
</protein>
<evidence type="ECO:0000313" key="2">
    <source>
        <dbReference type="WBParaSite" id="RSKR_0000096800.1"/>
    </source>
</evidence>
<dbReference type="Proteomes" id="UP000095286">
    <property type="component" value="Unplaced"/>
</dbReference>
<proteinExistence type="predicted"/>
<reference evidence="2" key="1">
    <citation type="submission" date="2016-11" db="UniProtKB">
        <authorList>
            <consortium name="WormBaseParasite"/>
        </authorList>
    </citation>
    <scope>IDENTIFICATION</scope>
    <source>
        <strain evidence="2">KR3021</strain>
    </source>
</reference>